<gene>
    <name evidence="2" type="ORF">CLV80_10448</name>
</gene>
<evidence type="ECO:0000313" key="3">
    <source>
        <dbReference type="Proteomes" id="UP000238007"/>
    </source>
</evidence>
<dbReference type="AlphaFoldDB" id="A0A2T0VZV1"/>
<feature type="domain" description="Sulfatase-modifying factor enzyme-like" evidence="1">
    <location>
        <begin position="21"/>
        <end position="187"/>
    </location>
</feature>
<accession>A0A2T0VZV1</accession>
<dbReference type="InterPro" id="IPR005532">
    <property type="entry name" value="SUMF_dom"/>
</dbReference>
<comment type="caution">
    <text evidence="2">The sequence shown here is derived from an EMBL/GenBank/DDBJ whole genome shotgun (WGS) entry which is preliminary data.</text>
</comment>
<keyword evidence="3" id="KW-1185">Reference proteome</keyword>
<dbReference type="SUPFAM" id="SSF56436">
    <property type="entry name" value="C-type lectin-like"/>
    <property type="match status" value="1"/>
</dbReference>
<protein>
    <submittedName>
        <fullName evidence="2">Sulfatase-modifying factor enzyme 1</fullName>
    </submittedName>
</protein>
<dbReference type="Pfam" id="PF03781">
    <property type="entry name" value="FGE-sulfatase"/>
    <property type="match status" value="1"/>
</dbReference>
<dbReference type="InterPro" id="IPR042095">
    <property type="entry name" value="SUMF_sf"/>
</dbReference>
<reference evidence="2 3" key="1">
    <citation type="submission" date="2018-03" db="EMBL/GenBank/DDBJ databases">
        <title>Genomic Encyclopedia of Archaeal and Bacterial Type Strains, Phase II (KMG-II): from individual species to whole genera.</title>
        <authorList>
            <person name="Goeker M."/>
        </authorList>
    </citation>
    <scope>NUCLEOTIDE SEQUENCE [LARGE SCALE GENOMIC DNA]</scope>
    <source>
        <strain evidence="2 3">DSM 101533</strain>
    </source>
</reference>
<dbReference type="InterPro" id="IPR016187">
    <property type="entry name" value="CTDL_fold"/>
</dbReference>
<sequence length="191" mass="21223">MRMLRWQAAQVAKGRKALPRACTQRLRAPNGHDERETPATGLAYPDVSQYLAWINRETRQNFRLPSLREWEFMAAEVLPHTPDPIFVNPDLTWASTYLLEPQTKRALRLQGALATTSQGIVDLNGSVWEWTSDCYAGAAVGLVSNDRCPAYFVGGEHIAAVPFLVRDPARGGCAVGAPPAHLWMRLVSDKL</sequence>
<dbReference type="EMBL" id="PVTP01000004">
    <property type="protein sequence ID" value="PRY78086.1"/>
    <property type="molecule type" value="Genomic_DNA"/>
</dbReference>
<name>A0A2T0VZV1_9RHOB</name>
<evidence type="ECO:0000313" key="2">
    <source>
        <dbReference type="EMBL" id="PRY78086.1"/>
    </source>
</evidence>
<dbReference type="Proteomes" id="UP000238007">
    <property type="component" value="Unassembled WGS sequence"/>
</dbReference>
<evidence type="ECO:0000259" key="1">
    <source>
        <dbReference type="Pfam" id="PF03781"/>
    </source>
</evidence>
<dbReference type="Gene3D" id="3.90.1580.10">
    <property type="entry name" value="paralog of FGE (formylglycine-generating enzyme)"/>
    <property type="match status" value="1"/>
</dbReference>
<dbReference type="OrthoDB" id="9768004at2"/>
<proteinExistence type="predicted"/>
<organism evidence="2 3">
    <name type="scientific">Yoonia maritima</name>
    <dbReference type="NCBI Taxonomy" id="1435347"/>
    <lineage>
        <taxon>Bacteria</taxon>
        <taxon>Pseudomonadati</taxon>
        <taxon>Pseudomonadota</taxon>
        <taxon>Alphaproteobacteria</taxon>
        <taxon>Rhodobacterales</taxon>
        <taxon>Paracoccaceae</taxon>
        <taxon>Yoonia</taxon>
    </lineage>
</organism>